<dbReference type="GO" id="GO:1901135">
    <property type="term" value="P:carbohydrate derivative metabolic process"/>
    <property type="evidence" value="ECO:0007669"/>
    <property type="project" value="InterPro"/>
</dbReference>
<dbReference type="InterPro" id="IPR050099">
    <property type="entry name" value="SIS_GmhA/DiaA_subfam"/>
</dbReference>
<dbReference type="PANTHER" id="PTHR30390:SF6">
    <property type="entry name" value="DNAA INITIATOR-ASSOCIATING PROTEIN DIAA"/>
    <property type="match status" value="1"/>
</dbReference>
<dbReference type="SUPFAM" id="SSF53697">
    <property type="entry name" value="SIS domain"/>
    <property type="match status" value="1"/>
</dbReference>
<dbReference type="InterPro" id="IPR001347">
    <property type="entry name" value="SIS_dom"/>
</dbReference>
<accession>A0A9X4KSP0</accession>
<evidence type="ECO:0000313" key="3">
    <source>
        <dbReference type="Proteomes" id="UP001153404"/>
    </source>
</evidence>
<dbReference type="CDD" id="cd05006">
    <property type="entry name" value="SIS_GmhA"/>
    <property type="match status" value="1"/>
</dbReference>
<evidence type="ECO:0000259" key="1">
    <source>
        <dbReference type="PROSITE" id="PS51464"/>
    </source>
</evidence>
<dbReference type="InterPro" id="IPR046348">
    <property type="entry name" value="SIS_dom_sf"/>
</dbReference>
<dbReference type="PROSITE" id="PS51464">
    <property type="entry name" value="SIS"/>
    <property type="match status" value="1"/>
</dbReference>
<dbReference type="Proteomes" id="UP001153404">
    <property type="component" value="Unassembled WGS sequence"/>
</dbReference>
<dbReference type="EMBL" id="JAPDIA010000003">
    <property type="protein sequence ID" value="MDG0810167.1"/>
    <property type="molecule type" value="Genomic_DNA"/>
</dbReference>
<sequence>MTWRPTWCSPSRCTVTAGRGDTLVVFSTSGNSVNVVRAVQVAKSLGLATIAFTGRGGGKLASLCDVVIRVPCERTPDIQERHLPIYHALCIMLEETFFP</sequence>
<feature type="domain" description="SIS" evidence="1">
    <location>
        <begin position="1"/>
        <end position="99"/>
    </location>
</feature>
<reference evidence="2" key="1">
    <citation type="submission" date="2022-10" db="EMBL/GenBank/DDBJ databases">
        <title>Comparative genomic analysis of Cohnella hashimotonis sp. nov., isolated from the International Space Station.</title>
        <authorList>
            <person name="Simpson A."/>
            <person name="Venkateswaran K."/>
        </authorList>
    </citation>
    <scope>NUCLEOTIDE SEQUENCE</scope>
    <source>
        <strain evidence="2">DSM 28161</strain>
    </source>
</reference>
<keyword evidence="3" id="KW-1185">Reference proteome</keyword>
<proteinExistence type="predicted"/>
<organism evidence="2 3">
    <name type="scientific">Cohnella rhizosphaerae</name>
    <dbReference type="NCBI Taxonomy" id="1457232"/>
    <lineage>
        <taxon>Bacteria</taxon>
        <taxon>Bacillati</taxon>
        <taxon>Bacillota</taxon>
        <taxon>Bacilli</taxon>
        <taxon>Bacillales</taxon>
        <taxon>Paenibacillaceae</taxon>
        <taxon>Cohnella</taxon>
    </lineage>
</organism>
<evidence type="ECO:0000313" key="2">
    <source>
        <dbReference type="EMBL" id="MDG0810167.1"/>
    </source>
</evidence>
<protein>
    <submittedName>
        <fullName evidence="2">SIS domain-containing protein</fullName>
    </submittedName>
</protein>
<comment type="caution">
    <text evidence="2">The sequence shown here is derived from an EMBL/GenBank/DDBJ whole genome shotgun (WGS) entry which is preliminary data.</text>
</comment>
<dbReference type="Pfam" id="PF01380">
    <property type="entry name" value="SIS"/>
    <property type="match status" value="1"/>
</dbReference>
<dbReference type="PANTHER" id="PTHR30390">
    <property type="entry name" value="SEDOHEPTULOSE 7-PHOSPHATE ISOMERASE / DNAA INITIATOR-ASSOCIATING FACTOR FOR REPLICATION INITIATION"/>
    <property type="match status" value="1"/>
</dbReference>
<name>A0A9X4KSP0_9BACL</name>
<dbReference type="Gene3D" id="3.40.50.10490">
    <property type="entry name" value="Glucose-6-phosphate isomerase like protein, domain 1"/>
    <property type="match status" value="1"/>
</dbReference>
<gene>
    <name evidence="2" type="ORF">OMP40_13020</name>
</gene>
<dbReference type="InterPro" id="IPR035461">
    <property type="entry name" value="GmhA/DiaA"/>
</dbReference>
<dbReference type="GO" id="GO:0097367">
    <property type="term" value="F:carbohydrate derivative binding"/>
    <property type="evidence" value="ECO:0007669"/>
    <property type="project" value="InterPro"/>
</dbReference>
<dbReference type="AlphaFoldDB" id="A0A9X4KSP0"/>
<dbReference type="RefSeq" id="WP_277531852.1">
    <property type="nucleotide sequence ID" value="NZ_JAPDIA010000003.1"/>
</dbReference>